<evidence type="ECO:0000313" key="8">
    <source>
        <dbReference type="EMBL" id="OHA21145.1"/>
    </source>
</evidence>
<feature type="binding site" evidence="4">
    <location>
        <begin position="247"/>
        <end position="248"/>
    </location>
    <ligand>
        <name>D-glyceraldehyde 3-phosphate</name>
        <dbReference type="ChEBI" id="CHEBI:59776"/>
    </ligand>
</feature>
<dbReference type="InterPro" id="IPR020831">
    <property type="entry name" value="GlycerAld/Erythrose_P_DH"/>
</dbReference>
<dbReference type="PIRSF" id="PIRSF000149">
    <property type="entry name" value="GAP_DH"/>
    <property type="match status" value="1"/>
</dbReference>
<evidence type="ECO:0000313" key="9">
    <source>
        <dbReference type="Proteomes" id="UP000176493"/>
    </source>
</evidence>
<reference evidence="8 9" key="1">
    <citation type="journal article" date="2016" name="Nat. Commun.">
        <title>Thousands of microbial genomes shed light on interconnected biogeochemical processes in an aquifer system.</title>
        <authorList>
            <person name="Anantharaman K."/>
            <person name="Brown C.T."/>
            <person name="Hug L.A."/>
            <person name="Sharon I."/>
            <person name="Castelle C.J."/>
            <person name="Probst A.J."/>
            <person name="Thomas B.C."/>
            <person name="Singh A."/>
            <person name="Wilkins M.J."/>
            <person name="Karaoz U."/>
            <person name="Brodie E.L."/>
            <person name="Williams K.H."/>
            <person name="Hubbard S.S."/>
            <person name="Banfield J.F."/>
        </authorList>
    </citation>
    <scope>NUCLEOTIDE SEQUENCE [LARGE SCALE GENOMIC DNA]</scope>
</reference>
<dbReference type="GO" id="GO:0051287">
    <property type="term" value="F:NAD binding"/>
    <property type="evidence" value="ECO:0007669"/>
    <property type="project" value="InterPro"/>
</dbReference>
<sequence length="373" mass="40328">MKKEKIIVAINGLGRIGRAFLRVAKGHPEIDIVAINDLATLDSISYLVKYDTVYKQAPFTVEHNGKSLVIDGKEIAYLSEKEPAKLPWKEMNIDVVVESTGLFTSYEKAKAHLEAGAKRVVITAPIKEEKTQNTETQNPNPKEQQVVYGAGKTQISQNAEKAEKAETVLLGINEDKLKICRISSNASCTTNAGSPLIAILDEAIGIEKAVLNTVHGYTASQAIVDGPSKKNLREGRAAAQNIVPSSTGAAIATTKAFTKLAGKFDGISIRVPVVIGSIVDITFIAKRSTTVGEVNEILKKAATEERWKKIFAVTEEPLVSADIIGESHASIADLEMTRVVDGNLVKVLGWYDNEMGYAHTLVGHVIKAGERLK</sequence>
<feature type="domain" description="Glyceraldehyde 3-phosphate dehydrogenase NAD(P) binding" evidence="7">
    <location>
        <begin position="6"/>
        <end position="188"/>
    </location>
</feature>
<keyword evidence="5" id="KW-0520">NAD</keyword>
<feature type="binding site" evidence="5">
    <location>
        <position position="37"/>
    </location>
    <ligand>
        <name>NAD(+)</name>
        <dbReference type="ChEBI" id="CHEBI:57540"/>
    </ligand>
</feature>
<evidence type="ECO:0000256" key="6">
    <source>
        <dbReference type="PIRSR" id="PIRSR000149-4"/>
    </source>
</evidence>
<evidence type="ECO:0000256" key="2">
    <source>
        <dbReference type="ARBA" id="ARBA00023002"/>
    </source>
</evidence>
<dbReference type="FunFam" id="3.30.360.10:FF:000002">
    <property type="entry name" value="Glyceraldehyde-3-phosphate dehydrogenase"/>
    <property type="match status" value="1"/>
</dbReference>
<dbReference type="GO" id="GO:0016620">
    <property type="term" value="F:oxidoreductase activity, acting on the aldehyde or oxo group of donors, NAD or NADP as acceptor"/>
    <property type="evidence" value="ECO:0007669"/>
    <property type="project" value="InterPro"/>
</dbReference>
<feature type="binding site" evidence="4">
    <location>
        <position position="270"/>
    </location>
    <ligand>
        <name>D-glyceraldehyde 3-phosphate</name>
        <dbReference type="ChEBI" id="CHEBI:59776"/>
    </ligand>
</feature>
<evidence type="ECO:0000256" key="3">
    <source>
        <dbReference type="PIRSR" id="PIRSR000149-1"/>
    </source>
</evidence>
<dbReference type="CDD" id="cd18126">
    <property type="entry name" value="GAPDH_I_C"/>
    <property type="match status" value="1"/>
</dbReference>
<protein>
    <submittedName>
        <fullName evidence="8">Type I glyceraldehyde-3-phosphate dehydrogenase</fullName>
    </submittedName>
</protein>
<dbReference type="InterPro" id="IPR020829">
    <property type="entry name" value="GlycerAld_3-P_DH_cat"/>
</dbReference>
<dbReference type="Proteomes" id="UP000176493">
    <property type="component" value="Unassembled WGS sequence"/>
</dbReference>
<dbReference type="SUPFAM" id="SSF51735">
    <property type="entry name" value="NAD(P)-binding Rossmann-fold domains"/>
    <property type="match status" value="2"/>
</dbReference>
<dbReference type="InterPro" id="IPR036291">
    <property type="entry name" value="NAD(P)-bd_dom_sf"/>
</dbReference>
<dbReference type="AlphaFoldDB" id="A0A1G2MB42"/>
<evidence type="ECO:0000256" key="5">
    <source>
        <dbReference type="PIRSR" id="PIRSR000149-3"/>
    </source>
</evidence>
<dbReference type="Pfam" id="PF02800">
    <property type="entry name" value="Gp_dh_C"/>
    <property type="match status" value="1"/>
</dbReference>
<comment type="similarity">
    <text evidence="1">Belongs to the glyceraldehyde-3-phosphate dehydrogenase family.</text>
</comment>
<name>A0A1G2MB42_9BACT</name>
<dbReference type="Gene3D" id="3.40.50.720">
    <property type="entry name" value="NAD(P)-binding Rossmann-like Domain"/>
    <property type="match status" value="2"/>
</dbReference>
<keyword evidence="5" id="KW-0547">Nucleotide-binding</keyword>
<feature type="binding site" evidence="4">
    <location>
        <position position="218"/>
    </location>
    <ligand>
        <name>D-glyceraldehyde 3-phosphate</name>
        <dbReference type="ChEBI" id="CHEBI:59776"/>
    </ligand>
</feature>
<evidence type="ECO:0000256" key="4">
    <source>
        <dbReference type="PIRSR" id="PIRSR000149-2"/>
    </source>
</evidence>
<organism evidence="8 9">
    <name type="scientific">Candidatus Taylorbacteria bacterium RIFCSPHIGHO2_02_49_25</name>
    <dbReference type="NCBI Taxonomy" id="1802305"/>
    <lineage>
        <taxon>Bacteria</taxon>
        <taxon>Candidatus Tayloriibacteriota</taxon>
    </lineage>
</organism>
<comment type="caution">
    <text evidence="8">The sequence shown here is derived from an EMBL/GenBank/DDBJ whole genome shotgun (WGS) entry which is preliminary data.</text>
</comment>
<feature type="binding site" evidence="5">
    <location>
        <position position="123"/>
    </location>
    <ligand>
        <name>NAD(+)</name>
        <dbReference type="ChEBI" id="CHEBI:57540"/>
    </ligand>
</feature>
<feature type="binding site" evidence="5">
    <location>
        <begin position="15"/>
        <end position="16"/>
    </location>
    <ligand>
        <name>NAD(+)</name>
        <dbReference type="ChEBI" id="CHEBI:57540"/>
    </ligand>
</feature>
<evidence type="ECO:0000259" key="7">
    <source>
        <dbReference type="SMART" id="SM00846"/>
    </source>
</evidence>
<dbReference type="Gene3D" id="3.30.360.10">
    <property type="entry name" value="Dihydrodipicolinate Reductase, domain 2"/>
    <property type="match status" value="1"/>
</dbReference>
<feature type="site" description="Activates thiol group during catalysis" evidence="6">
    <location>
        <position position="215"/>
    </location>
</feature>
<dbReference type="SUPFAM" id="SSF55347">
    <property type="entry name" value="Glyceraldehyde-3-phosphate dehydrogenase-like, C-terminal domain"/>
    <property type="match status" value="1"/>
</dbReference>
<accession>A0A1G2MB42</accession>
<dbReference type="EMBL" id="MHRJ01000051">
    <property type="protein sequence ID" value="OHA21145.1"/>
    <property type="molecule type" value="Genomic_DNA"/>
</dbReference>
<dbReference type="PANTHER" id="PTHR43148">
    <property type="entry name" value="GLYCERALDEHYDE-3-PHOSPHATE DEHYDROGENASE 2"/>
    <property type="match status" value="1"/>
</dbReference>
<gene>
    <name evidence="8" type="ORF">A2W52_00685</name>
</gene>
<feature type="binding site" evidence="4">
    <location>
        <begin position="187"/>
        <end position="189"/>
    </location>
    <ligand>
        <name>D-glyceraldehyde 3-phosphate</name>
        <dbReference type="ChEBI" id="CHEBI:59776"/>
    </ligand>
</feature>
<dbReference type="InterPro" id="IPR020828">
    <property type="entry name" value="GlycerAld_3-P_DH_NAD(P)-bd"/>
</dbReference>
<dbReference type="Pfam" id="PF00044">
    <property type="entry name" value="Gp_dh_N"/>
    <property type="match status" value="1"/>
</dbReference>
<dbReference type="CDD" id="cd05214">
    <property type="entry name" value="GAPDH_I_N"/>
    <property type="match status" value="1"/>
</dbReference>
<keyword evidence="2" id="KW-0560">Oxidoreductase</keyword>
<proteinExistence type="inferred from homology"/>
<feature type="binding site" evidence="5">
    <location>
        <position position="353"/>
    </location>
    <ligand>
        <name>NAD(+)</name>
        <dbReference type="ChEBI" id="CHEBI:57540"/>
    </ligand>
</feature>
<evidence type="ECO:0000256" key="1">
    <source>
        <dbReference type="ARBA" id="ARBA00007406"/>
    </source>
</evidence>
<dbReference type="SMART" id="SM00846">
    <property type="entry name" value="Gp_dh_N"/>
    <property type="match status" value="1"/>
</dbReference>
<dbReference type="FunFam" id="3.40.50.720:FF:000001">
    <property type="entry name" value="Glyceraldehyde-3-phosphate dehydrogenase"/>
    <property type="match status" value="1"/>
</dbReference>
<feature type="active site" description="Nucleophile" evidence="3">
    <location>
        <position position="188"/>
    </location>
</feature>